<organism evidence="2 3">
    <name type="scientific">Gemmata obscuriglobus</name>
    <dbReference type="NCBI Taxonomy" id="114"/>
    <lineage>
        <taxon>Bacteria</taxon>
        <taxon>Pseudomonadati</taxon>
        <taxon>Planctomycetota</taxon>
        <taxon>Planctomycetia</taxon>
        <taxon>Gemmatales</taxon>
        <taxon>Gemmataceae</taxon>
        <taxon>Gemmata</taxon>
    </lineage>
</organism>
<dbReference type="RefSeq" id="WP_010033147.1">
    <property type="nucleotide sequence ID" value="NZ_CP025958.1"/>
</dbReference>
<keyword evidence="3" id="KW-1185">Reference proteome</keyword>
<name>A0A2Z3GRH9_9BACT</name>
<dbReference type="OrthoDB" id="301250at2"/>
<evidence type="ECO:0000313" key="3">
    <source>
        <dbReference type="Proteomes" id="UP000245802"/>
    </source>
</evidence>
<reference evidence="2 3" key="1">
    <citation type="submission" date="2018-01" db="EMBL/GenBank/DDBJ databases">
        <title>G. obscuriglobus.</title>
        <authorList>
            <person name="Franke J."/>
            <person name="Blomberg W."/>
            <person name="Selmecki A."/>
        </authorList>
    </citation>
    <scope>NUCLEOTIDE SEQUENCE [LARGE SCALE GENOMIC DNA]</scope>
    <source>
        <strain evidence="2 3">DSM 5831</strain>
    </source>
</reference>
<protein>
    <submittedName>
        <fullName evidence="2">Uncharacterized protein</fullName>
    </submittedName>
</protein>
<proteinExistence type="predicted"/>
<dbReference type="KEGG" id="gog:C1280_08005"/>
<sequence length="104" mass="11495">MKTSRVTKLERQVRSRPCPGCGRAFDPPTDRNDEIDFERLTSIEQAELAALIQAFITPSCNRCGRSGHDLAGLSDEKLSRALELLRTALGRDLPISGRAPESWA</sequence>
<dbReference type="AlphaFoldDB" id="A0A2Z3GRH9"/>
<accession>A0A2Z3GRH9</accession>
<feature type="region of interest" description="Disordered" evidence="1">
    <location>
        <begin position="1"/>
        <end position="33"/>
    </location>
</feature>
<dbReference type="EMBL" id="CP025958">
    <property type="protein sequence ID" value="AWM36969.1"/>
    <property type="molecule type" value="Genomic_DNA"/>
</dbReference>
<gene>
    <name evidence="2" type="ORF">C1280_08005</name>
</gene>
<evidence type="ECO:0000313" key="2">
    <source>
        <dbReference type="EMBL" id="AWM36969.1"/>
    </source>
</evidence>
<evidence type="ECO:0000256" key="1">
    <source>
        <dbReference type="SAM" id="MobiDB-lite"/>
    </source>
</evidence>
<dbReference type="Proteomes" id="UP000245802">
    <property type="component" value="Chromosome"/>
</dbReference>